<accession>A0ACC1N0H9</accession>
<keyword evidence="2" id="KW-1185">Reference proteome</keyword>
<gene>
    <name evidence="1" type="ORF">NQ176_g6970</name>
</gene>
<proteinExistence type="predicted"/>
<name>A0ACC1N0H9_9HYPO</name>
<dbReference type="EMBL" id="JANJQO010001088">
    <property type="protein sequence ID" value="KAJ2972762.1"/>
    <property type="molecule type" value="Genomic_DNA"/>
</dbReference>
<sequence length="632" mass="69967">MASNGEALLKLFTSGSEIRQTEFHSSVSLAPSPPRVKLPLSVSSPLYLADPDSEVKTSAGSKLNPESAVWTPPGWGDLSPAATKQASATTVESDFSSPSTSFASQDDVLHDYLTHNGTPAKGHGNERPSAGCAVASPLARQQQRSRGVQGISPAVPAAGYMTEPRNYAPRTSGKPMSSEPPPKFILSIGAPSQDQPLELLSPQQFDEQVGALVQQTLPQQPTSLVAYQPPAAAAQQDTRSEKLKALTSPAWEGLTLANILDPSNMPFTETAKLAKAQNRGVLRLSNIPFATKRSEVIAFLGRNSKILNDSEEPVHIIMERVTSKTMDAYVEFMTLEDAMRAVEKHNLNQLAGRPCRLGDRPVELSLSSQASLMKDLFPIAAGVFWKGSTPEIQPFNPKEPWSNFKGFISEEEMIMLVKHVEMPQRSPFSKECPQRPYECLISTLRKFPWYMTDCITLKQRGAVFQATCELLRLLKRSLDKGDDPINLNKQLFRRVTKAAMECPGFTPLMKDDVAWLTNMSDAEQRSHGQPRFANSWRHQYALSPKPGMPLDVVEWYINTIRDQTMQDIFVSSPTERRTIQEKAQETDGYWGYFWAIVNYPTGPAFDNMTLAYAAHVEFAAIEAVLARAFTRM</sequence>
<evidence type="ECO:0000313" key="2">
    <source>
        <dbReference type="Proteomes" id="UP001143910"/>
    </source>
</evidence>
<comment type="caution">
    <text evidence="1">The sequence shown here is derived from an EMBL/GenBank/DDBJ whole genome shotgun (WGS) entry which is preliminary data.</text>
</comment>
<protein>
    <submittedName>
        <fullName evidence="1">Uncharacterized protein</fullName>
    </submittedName>
</protein>
<evidence type="ECO:0000313" key="1">
    <source>
        <dbReference type="EMBL" id="KAJ2972762.1"/>
    </source>
</evidence>
<reference evidence="1" key="1">
    <citation type="submission" date="2022-08" db="EMBL/GenBank/DDBJ databases">
        <title>Genome Sequence of Lecanicillium fungicola.</title>
        <authorList>
            <person name="Buettner E."/>
        </authorList>
    </citation>
    <scope>NUCLEOTIDE SEQUENCE</scope>
    <source>
        <strain evidence="1">Babe33</strain>
    </source>
</reference>
<dbReference type="Proteomes" id="UP001143910">
    <property type="component" value="Unassembled WGS sequence"/>
</dbReference>
<organism evidence="1 2">
    <name type="scientific">Zarea fungicola</name>
    <dbReference type="NCBI Taxonomy" id="93591"/>
    <lineage>
        <taxon>Eukaryota</taxon>
        <taxon>Fungi</taxon>
        <taxon>Dikarya</taxon>
        <taxon>Ascomycota</taxon>
        <taxon>Pezizomycotina</taxon>
        <taxon>Sordariomycetes</taxon>
        <taxon>Hypocreomycetidae</taxon>
        <taxon>Hypocreales</taxon>
        <taxon>Cordycipitaceae</taxon>
        <taxon>Zarea</taxon>
    </lineage>
</organism>